<dbReference type="GO" id="GO:0006364">
    <property type="term" value="P:rRNA processing"/>
    <property type="evidence" value="ECO:0007669"/>
    <property type="project" value="UniProtKB-KW"/>
</dbReference>
<dbReference type="GO" id="GO:0005634">
    <property type="term" value="C:nucleus"/>
    <property type="evidence" value="ECO:0007669"/>
    <property type="project" value="UniProtKB-SubCell"/>
</dbReference>
<comment type="catalytic activity">
    <reaction evidence="1">
        <text>AMP + ATP = 2 ADP</text>
        <dbReference type="Rhea" id="RHEA:12973"/>
        <dbReference type="ChEBI" id="CHEBI:30616"/>
        <dbReference type="ChEBI" id="CHEBI:456215"/>
        <dbReference type="ChEBI" id="CHEBI:456216"/>
        <dbReference type="EC" id="2.7.4.3"/>
    </reaction>
</comment>
<keyword evidence="3" id="KW-0963">Cytoplasm</keyword>
<dbReference type="InterPro" id="IPR027417">
    <property type="entry name" value="P-loop_NTPase"/>
</dbReference>
<dbReference type="GO" id="GO:0004017">
    <property type="term" value="F:AMP kinase activity"/>
    <property type="evidence" value="ECO:0007669"/>
    <property type="project" value="UniProtKB-EC"/>
</dbReference>
<keyword evidence="10" id="KW-0539">Nucleus</keyword>
<keyword evidence="5" id="KW-0698">rRNA processing</keyword>
<dbReference type="Pfam" id="PF13238">
    <property type="entry name" value="AAA_18"/>
    <property type="match status" value="1"/>
</dbReference>
<dbReference type="GO" id="GO:0005524">
    <property type="term" value="F:ATP binding"/>
    <property type="evidence" value="ECO:0007669"/>
    <property type="project" value="UniProtKB-KW"/>
</dbReference>
<keyword evidence="7" id="KW-0547">Nucleotide-binding</keyword>
<keyword evidence="6" id="KW-0808">Transferase</keyword>
<dbReference type="InterPro" id="IPR020618">
    <property type="entry name" value="Adenyl_kinase_AK6"/>
</dbReference>
<evidence type="ECO:0000313" key="11">
    <source>
        <dbReference type="Proteomes" id="UP000504623"/>
    </source>
</evidence>
<dbReference type="PANTHER" id="PTHR12595:SF0">
    <property type="entry name" value="ADENYLATE KINASE ISOENZYME 6"/>
    <property type="match status" value="1"/>
</dbReference>
<organism evidence="11 12">
    <name type="scientific">Chrysochloris asiatica</name>
    <name type="common">Cape golden mole</name>
    <dbReference type="NCBI Taxonomy" id="185453"/>
    <lineage>
        <taxon>Eukaryota</taxon>
        <taxon>Metazoa</taxon>
        <taxon>Chordata</taxon>
        <taxon>Craniata</taxon>
        <taxon>Vertebrata</taxon>
        <taxon>Euteleostomi</taxon>
        <taxon>Mammalia</taxon>
        <taxon>Eutheria</taxon>
        <taxon>Afrotheria</taxon>
        <taxon>Chrysochloridae</taxon>
        <taxon>Chrysochlorinae</taxon>
        <taxon>Chrysochloris</taxon>
    </lineage>
</organism>
<evidence type="ECO:0000256" key="9">
    <source>
        <dbReference type="ARBA" id="ARBA00022840"/>
    </source>
</evidence>
<accession>A0A9B0T4N3</accession>
<evidence type="ECO:0000256" key="2">
    <source>
        <dbReference type="ARBA" id="ARBA00004123"/>
    </source>
</evidence>
<proteinExistence type="predicted"/>
<dbReference type="Gene3D" id="3.40.50.300">
    <property type="entry name" value="P-loop containing nucleotide triphosphate hydrolases"/>
    <property type="match status" value="1"/>
</dbReference>
<evidence type="ECO:0000256" key="4">
    <source>
        <dbReference type="ARBA" id="ARBA00022517"/>
    </source>
</evidence>
<evidence type="ECO:0000256" key="10">
    <source>
        <dbReference type="ARBA" id="ARBA00023242"/>
    </source>
</evidence>
<keyword evidence="11" id="KW-1185">Reference proteome</keyword>
<dbReference type="GeneID" id="102833735"/>
<dbReference type="FunFam" id="3.40.50.300:FF:000372">
    <property type="entry name" value="Adenylate kinase isoenzyme 6 homolog"/>
    <property type="match status" value="1"/>
</dbReference>
<evidence type="ECO:0000313" key="12">
    <source>
        <dbReference type="RefSeq" id="XP_006839511.1"/>
    </source>
</evidence>
<reference evidence="12" key="1">
    <citation type="submission" date="2025-08" db="UniProtKB">
        <authorList>
            <consortium name="RefSeq"/>
        </authorList>
    </citation>
    <scope>IDENTIFICATION</scope>
    <source>
        <tissue evidence="12">Spleen</tissue>
    </source>
</reference>
<keyword evidence="9" id="KW-0067">ATP-binding</keyword>
<name>A0A9B0T4N3_CHRAS</name>
<comment type="subcellular location">
    <subcellularLocation>
        <location evidence="2">Nucleus</location>
    </subcellularLocation>
</comment>
<evidence type="ECO:0000256" key="5">
    <source>
        <dbReference type="ARBA" id="ARBA00022552"/>
    </source>
</evidence>
<evidence type="ECO:0000256" key="6">
    <source>
        <dbReference type="ARBA" id="ARBA00022679"/>
    </source>
</evidence>
<protein>
    <submittedName>
        <fullName evidence="12">Adenylate kinase isoenzyme 6-like</fullName>
    </submittedName>
</protein>
<keyword evidence="8" id="KW-0418">Kinase</keyword>
<dbReference type="SUPFAM" id="SSF52540">
    <property type="entry name" value="P-loop containing nucleoside triphosphate hydrolases"/>
    <property type="match status" value="1"/>
</dbReference>
<dbReference type="GO" id="GO:0005737">
    <property type="term" value="C:cytoplasm"/>
    <property type="evidence" value="ECO:0007669"/>
    <property type="project" value="TreeGrafter"/>
</dbReference>
<evidence type="ECO:0000256" key="8">
    <source>
        <dbReference type="ARBA" id="ARBA00022777"/>
    </source>
</evidence>
<dbReference type="Proteomes" id="UP000504623">
    <property type="component" value="Unplaced"/>
</dbReference>
<dbReference type="AlphaFoldDB" id="A0A9B0T4N3"/>
<evidence type="ECO:0000256" key="1">
    <source>
        <dbReference type="ARBA" id="ARBA00000582"/>
    </source>
</evidence>
<dbReference type="PANTHER" id="PTHR12595">
    <property type="entry name" value="POS9-ACTIVATING FACTOR FAP7-RELATED"/>
    <property type="match status" value="1"/>
</dbReference>
<keyword evidence="4" id="KW-0690">Ribosome biogenesis</keyword>
<dbReference type="RefSeq" id="XP_006839511.1">
    <property type="nucleotide sequence ID" value="XM_006839448.1"/>
</dbReference>
<evidence type="ECO:0000256" key="3">
    <source>
        <dbReference type="ARBA" id="ARBA00022490"/>
    </source>
</evidence>
<dbReference type="OrthoDB" id="10251185at2759"/>
<dbReference type="GO" id="GO:0016887">
    <property type="term" value="F:ATP hydrolysis activity"/>
    <property type="evidence" value="ECO:0007669"/>
    <property type="project" value="InterPro"/>
</dbReference>
<sequence>MKVCYRSVIVPNPGTPGVGKITLGKELASRSGLNYINVGDLGNEIQLFECYDDEYDFPILDEDRVIDELENQMKKGGVIVDYRGCDFFPDYWFYTVFVWRTDNSILYKRFEMAYNEKKLQDNIQCENFQVIYEEVTASYSEVVCQLLSSNPEDIENKINHILKWIEQ</sequence>
<gene>
    <name evidence="12" type="primary">LOC102833735</name>
</gene>
<evidence type="ECO:0000256" key="7">
    <source>
        <dbReference type="ARBA" id="ARBA00022741"/>
    </source>
</evidence>